<dbReference type="EMBL" id="KK102115">
    <property type="protein sequence ID" value="KIY98640.1"/>
    <property type="molecule type" value="Genomic_DNA"/>
</dbReference>
<feature type="region of interest" description="Disordered" evidence="1">
    <location>
        <begin position="51"/>
        <end position="83"/>
    </location>
</feature>
<name>A0A0D2MWM7_9CHLO</name>
<sequence>MAPAALQKSKRQSVVGVAPWWSSPAIYLTVGILLGVLGSRLIVTVHVLNDHPPGAASRPNRGKGAPVILGRGPGGSGSGGGGGAADDVLAGIPSIGAGADARGGSGVSTGSSSSSTSESSSSGNKIGSSSMSSPRIPVAANGTAETNGTAGTINGGRGAKRRAYVFYAAAINYMCSALVNIKRLKDLQADPSIEIVIILPDNFTPELRHEAAARRLGVRLFRAPSLIGPTLGGYYQDCMAKLYVFNMTEYERAVDVL</sequence>
<proteinExistence type="predicted"/>
<dbReference type="Proteomes" id="UP000054498">
    <property type="component" value="Unassembled WGS sequence"/>
</dbReference>
<reference evidence="2 3" key="1">
    <citation type="journal article" date="2013" name="BMC Genomics">
        <title>Reconstruction of the lipid metabolism for the microalga Monoraphidium neglectum from its genome sequence reveals characteristics suitable for biofuel production.</title>
        <authorList>
            <person name="Bogen C."/>
            <person name="Al-Dilaimi A."/>
            <person name="Albersmeier A."/>
            <person name="Wichmann J."/>
            <person name="Grundmann M."/>
            <person name="Rupp O."/>
            <person name="Lauersen K.J."/>
            <person name="Blifernez-Klassen O."/>
            <person name="Kalinowski J."/>
            <person name="Goesmann A."/>
            <person name="Mussgnug J.H."/>
            <person name="Kruse O."/>
        </authorList>
    </citation>
    <scope>NUCLEOTIDE SEQUENCE [LARGE SCALE GENOMIC DNA]</scope>
    <source>
        <strain evidence="2 3">SAG 48.87</strain>
    </source>
</reference>
<evidence type="ECO:0000256" key="1">
    <source>
        <dbReference type="SAM" id="MobiDB-lite"/>
    </source>
</evidence>
<feature type="compositionally biased region" description="Low complexity" evidence="1">
    <location>
        <begin position="108"/>
        <end position="152"/>
    </location>
</feature>
<feature type="compositionally biased region" description="Gly residues" evidence="1">
    <location>
        <begin position="71"/>
        <end position="83"/>
    </location>
</feature>
<dbReference type="RefSeq" id="XP_013897660.1">
    <property type="nucleotide sequence ID" value="XM_014042206.1"/>
</dbReference>
<feature type="region of interest" description="Disordered" evidence="1">
    <location>
        <begin position="100"/>
        <end position="154"/>
    </location>
</feature>
<dbReference type="SUPFAM" id="SSF53448">
    <property type="entry name" value="Nucleotide-diphospho-sugar transferases"/>
    <property type="match status" value="1"/>
</dbReference>
<organism evidence="2 3">
    <name type="scientific">Monoraphidium neglectum</name>
    <dbReference type="NCBI Taxonomy" id="145388"/>
    <lineage>
        <taxon>Eukaryota</taxon>
        <taxon>Viridiplantae</taxon>
        <taxon>Chlorophyta</taxon>
        <taxon>core chlorophytes</taxon>
        <taxon>Chlorophyceae</taxon>
        <taxon>CS clade</taxon>
        <taxon>Sphaeropleales</taxon>
        <taxon>Selenastraceae</taxon>
        <taxon>Monoraphidium</taxon>
    </lineage>
</organism>
<protein>
    <submittedName>
        <fullName evidence="2">Uncharacterized protein</fullName>
    </submittedName>
</protein>
<dbReference type="Gene3D" id="3.90.550.10">
    <property type="entry name" value="Spore Coat Polysaccharide Biosynthesis Protein SpsA, Chain A"/>
    <property type="match status" value="1"/>
</dbReference>
<dbReference type="InterPro" id="IPR029044">
    <property type="entry name" value="Nucleotide-diphossugar_trans"/>
</dbReference>
<gene>
    <name evidence="2" type="ORF">MNEG_9322</name>
</gene>
<evidence type="ECO:0000313" key="3">
    <source>
        <dbReference type="Proteomes" id="UP000054498"/>
    </source>
</evidence>
<accession>A0A0D2MWM7</accession>
<dbReference type="AlphaFoldDB" id="A0A0D2MWM7"/>
<dbReference type="KEGG" id="mng:MNEG_9322"/>
<keyword evidence="3" id="KW-1185">Reference proteome</keyword>
<dbReference type="OrthoDB" id="2014201at2759"/>
<dbReference type="GeneID" id="25742197"/>
<evidence type="ECO:0000313" key="2">
    <source>
        <dbReference type="EMBL" id="KIY98640.1"/>
    </source>
</evidence>